<accession>A0A0F9V8H5</accession>
<organism evidence="2">
    <name type="scientific">marine sediment metagenome</name>
    <dbReference type="NCBI Taxonomy" id="412755"/>
    <lineage>
        <taxon>unclassified sequences</taxon>
        <taxon>metagenomes</taxon>
        <taxon>ecological metagenomes</taxon>
    </lineage>
</organism>
<dbReference type="EMBL" id="LAZR01000633">
    <property type="protein sequence ID" value="KKN62168.1"/>
    <property type="molecule type" value="Genomic_DNA"/>
</dbReference>
<name>A0A0F9V8H5_9ZZZZ</name>
<evidence type="ECO:0000313" key="2">
    <source>
        <dbReference type="EMBL" id="KKN62168.1"/>
    </source>
</evidence>
<protein>
    <submittedName>
        <fullName evidence="2">Uncharacterized protein</fullName>
    </submittedName>
</protein>
<comment type="caution">
    <text evidence="2">The sequence shown here is derived from an EMBL/GenBank/DDBJ whole genome shotgun (WGS) entry which is preliminary data.</text>
</comment>
<proteinExistence type="predicted"/>
<dbReference type="AlphaFoldDB" id="A0A0F9V8H5"/>
<gene>
    <name evidence="2" type="ORF">LCGC14_0514470</name>
</gene>
<sequence>MPDRKVKVAEPGIDVPTVSPQIQPAIPTVEPDPGRRLSPGTICPAQKETIIKKVRPATPGEE</sequence>
<reference evidence="2" key="1">
    <citation type="journal article" date="2015" name="Nature">
        <title>Complex archaea that bridge the gap between prokaryotes and eukaryotes.</title>
        <authorList>
            <person name="Spang A."/>
            <person name="Saw J.H."/>
            <person name="Jorgensen S.L."/>
            <person name="Zaremba-Niedzwiedzka K."/>
            <person name="Martijn J."/>
            <person name="Lind A.E."/>
            <person name="van Eijk R."/>
            <person name="Schleper C."/>
            <person name="Guy L."/>
            <person name="Ettema T.J."/>
        </authorList>
    </citation>
    <scope>NUCLEOTIDE SEQUENCE</scope>
</reference>
<feature type="region of interest" description="Disordered" evidence="1">
    <location>
        <begin position="13"/>
        <end position="41"/>
    </location>
</feature>
<evidence type="ECO:0000256" key="1">
    <source>
        <dbReference type="SAM" id="MobiDB-lite"/>
    </source>
</evidence>